<keyword evidence="3" id="KW-1185">Reference proteome</keyword>
<reference evidence="3" key="1">
    <citation type="journal article" date="2019" name="Int. J. Syst. Evol. Microbiol.">
        <title>The Global Catalogue of Microorganisms (GCM) 10K type strain sequencing project: providing services to taxonomists for standard genome sequencing and annotation.</title>
        <authorList>
            <consortium name="The Broad Institute Genomics Platform"/>
            <consortium name="The Broad Institute Genome Sequencing Center for Infectious Disease"/>
            <person name="Wu L."/>
            <person name="Ma J."/>
        </authorList>
    </citation>
    <scope>NUCLEOTIDE SEQUENCE [LARGE SCALE GENOMIC DNA]</scope>
    <source>
        <strain evidence="3">JCM 12393</strain>
    </source>
</reference>
<protein>
    <submittedName>
        <fullName evidence="2">Uncharacterized protein</fullName>
    </submittedName>
</protein>
<evidence type="ECO:0000256" key="1">
    <source>
        <dbReference type="SAM" id="MobiDB-lite"/>
    </source>
</evidence>
<dbReference type="Proteomes" id="UP001499863">
    <property type="component" value="Unassembled WGS sequence"/>
</dbReference>
<name>A0ABP4IGY4_9ACTN</name>
<dbReference type="RefSeq" id="WP_344331228.1">
    <property type="nucleotide sequence ID" value="NZ_BAAAKJ010000095.1"/>
</dbReference>
<gene>
    <name evidence="2" type="ORF">GCM10009639_18780</name>
</gene>
<accession>A0ABP4IGY4</accession>
<dbReference type="EMBL" id="BAAAKJ010000095">
    <property type="protein sequence ID" value="GAA1390265.1"/>
    <property type="molecule type" value="Genomic_DNA"/>
</dbReference>
<comment type="caution">
    <text evidence="2">The sequence shown here is derived from an EMBL/GenBank/DDBJ whole genome shotgun (WGS) entry which is preliminary data.</text>
</comment>
<evidence type="ECO:0000313" key="3">
    <source>
        <dbReference type="Proteomes" id="UP001499863"/>
    </source>
</evidence>
<feature type="region of interest" description="Disordered" evidence="1">
    <location>
        <begin position="82"/>
        <end position="102"/>
    </location>
</feature>
<evidence type="ECO:0000313" key="2">
    <source>
        <dbReference type="EMBL" id="GAA1390265.1"/>
    </source>
</evidence>
<sequence>MADVDISTGELNASANLASTLAQEFASPVQTALTSATTTSGQLAGWSIAGGLRQLGNGWAAPLGALRQRLTDTAANLHANATSHANNEQAVAGAWSAPQGAK</sequence>
<organism evidence="2 3">
    <name type="scientific">Kitasatospora putterlickiae</name>
    <dbReference type="NCBI Taxonomy" id="221725"/>
    <lineage>
        <taxon>Bacteria</taxon>
        <taxon>Bacillati</taxon>
        <taxon>Actinomycetota</taxon>
        <taxon>Actinomycetes</taxon>
        <taxon>Kitasatosporales</taxon>
        <taxon>Streptomycetaceae</taxon>
        <taxon>Kitasatospora</taxon>
    </lineage>
</organism>
<proteinExistence type="predicted"/>